<dbReference type="Pfam" id="PF08212">
    <property type="entry name" value="Lipocalin_2"/>
    <property type="match status" value="1"/>
</dbReference>
<accession>A0ABW1XQE7</accession>
<comment type="function">
    <text evidence="2">Involved in the storage or transport of lipids necessary for membrane maintenance under stressful conditions. Displays a binding preference for lysophospholipids.</text>
</comment>
<comment type="similarity">
    <text evidence="1 2">Belongs to the calycin superfamily. Lipocalin family.</text>
</comment>
<dbReference type="InterPro" id="IPR022271">
    <property type="entry name" value="Lipocalin_ApoD"/>
</dbReference>
<dbReference type="CDD" id="cd19438">
    <property type="entry name" value="lipocalin_Blc-like"/>
    <property type="match status" value="1"/>
</dbReference>
<dbReference type="PROSITE" id="PS51257">
    <property type="entry name" value="PROKAR_LIPOPROTEIN"/>
    <property type="match status" value="1"/>
</dbReference>
<reference evidence="5" key="1">
    <citation type="journal article" date="2019" name="Int. J. Syst. Evol. Microbiol.">
        <title>The Global Catalogue of Microorganisms (GCM) 10K type strain sequencing project: providing services to taxonomists for standard genome sequencing and annotation.</title>
        <authorList>
            <consortium name="The Broad Institute Genomics Platform"/>
            <consortium name="The Broad Institute Genome Sequencing Center for Infectious Disease"/>
            <person name="Wu L."/>
            <person name="Ma J."/>
        </authorList>
    </citation>
    <scope>NUCLEOTIDE SEQUENCE [LARGE SCALE GENOMIC DNA]</scope>
    <source>
        <strain evidence="5">CGMCC 1.16031</strain>
    </source>
</reference>
<dbReference type="SUPFAM" id="SSF50814">
    <property type="entry name" value="Lipocalins"/>
    <property type="match status" value="1"/>
</dbReference>
<dbReference type="PRINTS" id="PR01171">
    <property type="entry name" value="BCTLIPOCALIN"/>
</dbReference>
<dbReference type="Proteomes" id="UP001596364">
    <property type="component" value="Unassembled WGS sequence"/>
</dbReference>
<comment type="caution">
    <text evidence="4">The sequence shown here is derived from an EMBL/GenBank/DDBJ whole genome shotgun (WGS) entry which is preliminary data.</text>
</comment>
<gene>
    <name evidence="4" type="ORF">ACFP85_15155</name>
</gene>
<keyword evidence="2" id="KW-0472">Membrane</keyword>
<dbReference type="InterPro" id="IPR012674">
    <property type="entry name" value="Calycin"/>
</dbReference>
<dbReference type="PANTHER" id="PTHR10612:SF34">
    <property type="entry name" value="APOLIPOPROTEIN D"/>
    <property type="match status" value="1"/>
</dbReference>
<comment type="subcellular location">
    <subcellularLocation>
        <location evidence="2">Cell outer membrane</location>
    </subcellularLocation>
</comment>
<dbReference type="InterPro" id="IPR000566">
    <property type="entry name" value="Lipocln_cytosolic_FA-bd_dom"/>
</dbReference>
<dbReference type="EMBL" id="JBHSUS010000001">
    <property type="protein sequence ID" value="MFC6441490.1"/>
    <property type="molecule type" value="Genomic_DNA"/>
</dbReference>
<dbReference type="RefSeq" id="WP_131257748.1">
    <property type="nucleotide sequence ID" value="NZ_JBHSUS010000001.1"/>
</dbReference>
<sequence>MRQLCIAIGLILLSACTGVPEGIKPVSPFNLERYLGTWYEIARMPHSFEDGLNQVTANYSLREDGGVKVINRGYDTDAGKWQQAEGKAYFVEDNQIGHLKVSFFGPFYGAYVVFELDHLNYQYAFVSGPDREYLWFLARTPTVSPELLAHFQQTAAELGFDTSKLIYSEQQ</sequence>
<dbReference type="PROSITE" id="PS00213">
    <property type="entry name" value="LIPOCALIN"/>
    <property type="match status" value="1"/>
</dbReference>
<name>A0ABW1XQE7_9ALTE</name>
<feature type="domain" description="Lipocalin/cytosolic fatty-acid binding" evidence="3">
    <location>
        <begin position="30"/>
        <end position="170"/>
    </location>
</feature>
<comment type="subunit">
    <text evidence="2">Homodimer.</text>
</comment>
<evidence type="ECO:0000313" key="4">
    <source>
        <dbReference type="EMBL" id="MFC6441490.1"/>
    </source>
</evidence>
<protein>
    <recommendedName>
        <fullName evidence="2">Outer membrane lipoprotein Blc</fullName>
    </recommendedName>
</protein>
<keyword evidence="5" id="KW-1185">Reference proteome</keyword>
<dbReference type="Gene3D" id="2.40.128.20">
    <property type="match status" value="1"/>
</dbReference>
<evidence type="ECO:0000256" key="1">
    <source>
        <dbReference type="ARBA" id="ARBA00006889"/>
    </source>
</evidence>
<keyword evidence="2" id="KW-0449">Lipoprotein</keyword>
<evidence type="ECO:0000259" key="3">
    <source>
        <dbReference type="Pfam" id="PF08212"/>
    </source>
</evidence>
<evidence type="ECO:0000313" key="5">
    <source>
        <dbReference type="Proteomes" id="UP001596364"/>
    </source>
</evidence>
<keyword evidence="2" id="KW-0446">Lipid-binding</keyword>
<dbReference type="InterPro" id="IPR047202">
    <property type="entry name" value="Lipocalin_Blc-like_dom"/>
</dbReference>
<dbReference type="PANTHER" id="PTHR10612">
    <property type="entry name" value="APOLIPOPROTEIN D"/>
    <property type="match status" value="1"/>
</dbReference>
<proteinExistence type="inferred from homology"/>
<organism evidence="4 5">
    <name type="scientific">Pseudobowmanella zhangzhouensis</name>
    <dbReference type="NCBI Taxonomy" id="1537679"/>
    <lineage>
        <taxon>Bacteria</taxon>
        <taxon>Pseudomonadati</taxon>
        <taxon>Pseudomonadota</taxon>
        <taxon>Gammaproteobacteria</taxon>
        <taxon>Alteromonadales</taxon>
        <taxon>Alteromonadaceae</taxon>
    </lineage>
</organism>
<dbReference type="InterPro" id="IPR022272">
    <property type="entry name" value="Lipocalin_CS"/>
</dbReference>
<keyword evidence="2" id="KW-0998">Cell outer membrane</keyword>
<dbReference type="InterPro" id="IPR002446">
    <property type="entry name" value="Lipocalin_bac"/>
</dbReference>
<dbReference type="PIRSF" id="PIRSF036893">
    <property type="entry name" value="Lipocalin_ApoD"/>
    <property type="match status" value="1"/>
</dbReference>
<evidence type="ECO:0000256" key="2">
    <source>
        <dbReference type="PIRNR" id="PIRNR036893"/>
    </source>
</evidence>